<keyword evidence="11" id="KW-0732">Signal</keyword>
<comment type="subcellular location">
    <subcellularLocation>
        <location evidence="1 9">Cell outer membrane</location>
        <topology evidence="1 9">Multi-pass membrane protein</topology>
    </subcellularLocation>
</comment>
<feature type="domain" description="TonB-dependent receptor plug" evidence="13">
    <location>
        <begin position="45"/>
        <end position="140"/>
    </location>
</feature>
<name>A0AAV2VYN0_9VIBR</name>
<dbReference type="AlphaFoldDB" id="A0AAV2VYN0"/>
<evidence type="ECO:0000256" key="5">
    <source>
        <dbReference type="ARBA" id="ARBA00022692"/>
    </source>
</evidence>
<accession>A0AAV2VYN0</accession>
<evidence type="ECO:0000256" key="1">
    <source>
        <dbReference type="ARBA" id="ARBA00004571"/>
    </source>
</evidence>
<dbReference type="CDD" id="cd01347">
    <property type="entry name" value="ligand_gated_channel"/>
    <property type="match status" value="1"/>
</dbReference>
<evidence type="ECO:0000256" key="10">
    <source>
        <dbReference type="RuleBase" id="RU003357"/>
    </source>
</evidence>
<dbReference type="EMBL" id="CAOF01000189">
    <property type="protein sequence ID" value="CCO49868.1"/>
    <property type="molecule type" value="Genomic_DNA"/>
</dbReference>
<proteinExistence type="inferred from homology"/>
<reference evidence="14 15" key="1">
    <citation type="journal article" date="2013" name="ISME J.">
        <title>Comparative genomics of pathogenic lineages of Vibrio nigripulchritudo identifies virulence-associated traits.</title>
        <authorList>
            <person name="Goudenege D."/>
            <person name="Labreuche Y."/>
            <person name="Krin E."/>
            <person name="Ansquer D."/>
            <person name="Mangenot S."/>
            <person name="Calteau A."/>
            <person name="Medigue C."/>
            <person name="Mazel D."/>
            <person name="Polz M.F."/>
            <person name="Le Roux F."/>
        </authorList>
    </citation>
    <scope>NUCLEOTIDE SEQUENCE [LARGE SCALE GENOMIC DNA]</scope>
    <source>
        <strain evidence="14 15">SOn1</strain>
    </source>
</reference>
<feature type="domain" description="TonB-dependent receptor-like beta-barrel" evidence="12">
    <location>
        <begin position="166"/>
        <end position="600"/>
    </location>
</feature>
<evidence type="ECO:0000256" key="3">
    <source>
        <dbReference type="ARBA" id="ARBA00022448"/>
    </source>
</evidence>
<dbReference type="GO" id="GO:0044718">
    <property type="term" value="P:siderophore transmembrane transport"/>
    <property type="evidence" value="ECO:0007669"/>
    <property type="project" value="TreeGrafter"/>
</dbReference>
<dbReference type="Pfam" id="PF00593">
    <property type="entry name" value="TonB_dep_Rec_b-barrel"/>
    <property type="match status" value="1"/>
</dbReference>
<dbReference type="InterPro" id="IPR039426">
    <property type="entry name" value="TonB-dep_rcpt-like"/>
</dbReference>
<keyword evidence="7 9" id="KW-0472">Membrane</keyword>
<dbReference type="PANTHER" id="PTHR30069:SF41">
    <property type="entry name" value="HEME_HEMOPEXIN UTILIZATION PROTEIN C"/>
    <property type="match status" value="1"/>
</dbReference>
<evidence type="ECO:0000259" key="13">
    <source>
        <dbReference type="Pfam" id="PF07715"/>
    </source>
</evidence>
<dbReference type="Proteomes" id="UP000018211">
    <property type="component" value="Unassembled WGS sequence"/>
</dbReference>
<evidence type="ECO:0000256" key="9">
    <source>
        <dbReference type="PROSITE-ProRule" id="PRU01360"/>
    </source>
</evidence>
<evidence type="ECO:0000256" key="7">
    <source>
        <dbReference type="ARBA" id="ARBA00023136"/>
    </source>
</evidence>
<dbReference type="RefSeq" id="WP_022613876.1">
    <property type="nucleotide sequence ID" value="NZ_LK391965.1"/>
</dbReference>
<evidence type="ECO:0000313" key="15">
    <source>
        <dbReference type="Proteomes" id="UP000018211"/>
    </source>
</evidence>
<evidence type="ECO:0000259" key="12">
    <source>
        <dbReference type="Pfam" id="PF00593"/>
    </source>
</evidence>
<dbReference type="Gene3D" id="2.40.170.20">
    <property type="entry name" value="TonB-dependent receptor, beta-barrel domain"/>
    <property type="match status" value="1"/>
</dbReference>
<feature type="chain" id="PRO_5043707846" evidence="11">
    <location>
        <begin position="26"/>
        <end position="638"/>
    </location>
</feature>
<dbReference type="Gene3D" id="2.170.130.10">
    <property type="entry name" value="TonB-dependent receptor, plug domain"/>
    <property type="match status" value="1"/>
</dbReference>
<evidence type="ECO:0000256" key="6">
    <source>
        <dbReference type="ARBA" id="ARBA00023077"/>
    </source>
</evidence>
<keyword evidence="3 9" id="KW-0813">Transport</keyword>
<protein>
    <submittedName>
        <fullName evidence="14">TonB-dependent receptor</fullName>
    </submittedName>
</protein>
<dbReference type="InterPro" id="IPR037066">
    <property type="entry name" value="Plug_dom_sf"/>
</dbReference>
<keyword evidence="6 10" id="KW-0798">TonB box</keyword>
<keyword evidence="14" id="KW-0675">Receptor</keyword>
<keyword evidence="4 9" id="KW-1134">Transmembrane beta strand</keyword>
<dbReference type="PROSITE" id="PS52016">
    <property type="entry name" value="TONB_DEPENDENT_REC_3"/>
    <property type="match status" value="1"/>
</dbReference>
<keyword evidence="8 9" id="KW-0998">Cell outer membrane</keyword>
<dbReference type="GO" id="GO:0015344">
    <property type="term" value="F:siderophore uptake transmembrane transporter activity"/>
    <property type="evidence" value="ECO:0007669"/>
    <property type="project" value="TreeGrafter"/>
</dbReference>
<dbReference type="InterPro" id="IPR036942">
    <property type="entry name" value="Beta-barrel_TonB_sf"/>
</dbReference>
<evidence type="ECO:0000256" key="8">
    <source>
        <dbReference type="ARBA" id="ARBA00023237"/>
    </source>
</evidence>
<evidence type="ECO:0000256" key="2">
    <source>
        <dbReference type="ARBA" id="ARBA00009810"/>
    </source>
</evidence>
<organism evidence="14 15">
    <name type="scientific">Vibrio nigripulchritudo SOn1</name>
    <dbReference type="NCBI Taxonomy" id="1238450"/>
    <lineage>
        <taxon>Bacteria</taxon>
        <taxon>Pseudomonadati</taxon>
        <taxon>Pseudomonadota</taxon>
        <taxon>Gammaproteobacteria</taxon>
        <taxon>Vibrionales</taxon>
        <taxon>Vibrionaceae</taxon>
        <taxon>Vibrio</taxon>
    </lineage>
</organism>
<dbReference type="GO" id="GO:0009279">
    <property type="term" value="C:cell outer membrane"/>
    <property type="evidence" value="ECO:0007669"/>
    <property type="project" value="UniProtKB-SubCell"/>
</dbReference>
<comment type="similarity">
    <text evidence="2 9 10">Belongs to the TonB-dependent receptor family.</text>
</comment>
<dbReference type="InterPro" id="IPR000531">
    <property type="entry name" value="Beta-barrel_TonB"/>
</dbReference>
<sequence length="638" mass="69693">MNSILPFKLTPVASALLLVSTVSVAQDDIEVIEVKGSQLTKVDISIDQSALENTQANDLNDVFRRESEVSVGGSSSVSQKIYVRGIEDTMLNVSVDGAEQSGNLFHHQGRLAVEPELLKRVDVNAGAGRATDGPGALGGAVKFVTKDAQDLLKGDEQFGGNVKAGYYSNNSGYKTSASLYGKVSEDWGLLASATYKDSKNIVDGNGEEQLYSGSKQQIALLKLSGYLTDTQKLSVSYDYNSDDGEKLNRPHWVPSKKNASLQQETGRKTFTLNHEIAVNNYVNLDTTLYTNEQTLTHKDHPRWGTSAASMNTFGGKVFNTSVIGAHTLVVGVDYKQDKAKLGTGGKDSTEKGTVYGVFAQNDWQATEQLLLTLGARYDTYKLVDTQDLSFDSAGFSPNVGATYTVLDGLDVFASYAKAFRGQQTKELFVLDYRNNDPERKPEKATNAEVGLKYHNNGFSAGITLFDSTIEDVVSNEGKVMTNVGKLTNKGANAYAGYQLGDVSAYVSYAQSSPKLDGEPLTDDNMTVGTSVGDTWILDLVYQPQDSMEFGWNAKLVERLTETGDSPTKNEKTGYGVHDLYARWMPLSEEELALTLSVKNVFDKYYFDHASYYVYGDSTVARGFANAGRDIRFNVSWSF</sequence>
<dbReference type="SUPFAM" id="SSF56935">
    <property type="entry name" value="Porins"/>
    <property type="match status" value="1"/>
</dbReference>
<comment type="caution">
    <text evidence="14">The sequence shown here is derived from an EMBL/GenBank/DDBJ whole genome shotgun (WGS) entry which is preliminary data.</text>
</comment>
<keyword evidence="5 9" id="KW-0812">Transmembrane</keyword>
<dbReference type="InterPro" id="IPR012910">
    <property type="entry name" value="Plug_dom"/>
</dbReference>
<dbReference type="PANTHER" id="PTHR30069">
    <property type="entry name" value="TONB-DEPENDENT OUTER MEMBRANE RECEPTOR"/>
    <property type="match status" value="1"/>
</dbReference>
<evidence type="ECO:0000256" key="11">
    <source>
        <dbReference type="SAM" id="SignalP"/>
    </source>
</evidence>
<gene>
    <name evidence="14" type="ORF">VIBNISOn1_920003</name>
</gene>
<evidence type="ECO:0000313" key="14">
    <source>
        <dbReference type="EMBL" id="CCO49868.1"/>
    </source>
</evidence>
<evidence type="ECO:0000256" key="4">
    <source>
        <dbReference type="ARBA" id="ARBA00022452"/>
    </source>
</evidence>
<feature type="signal peptide" evidence="11">
    <location>
        <begin position="1"/>
        <end position="25"/>
    </location>
</feature>
<dbReference type="Pfam" id="PF07715">
    <property type="entry name" value="Plug"/>
    <property type="match status" value="1"/>
</dbReference>